<keyword evidence="2" id="KW-1185">Reference proteome</keyword>
<proteinExistence type="predicted"/>
<accession>A0A1I7EC92</accession>
<dbReference type="AlphaFoldDB" id="A0A1I7EC92"/>
<dbReference type="RefSeq" id="WP_280116119.1">
    <property type="nucleotide sequence ID" value="NZ_CP045300.1"/>
</dbReference>
<protein>
    <submittedName>
        <fullName evidence="1">Uncharacterized protein</fullName>
    </submittedName>
</protein>
<name>A0A1I7EC92_9ENTR</name>
<organism evidence="1 2">
    <name type="scientific">Kosakonia arachidis</name>
    <dbReference type="NCBI Taxonomy" id="551989"/>
    <lineage>
        <taxon>Bacteria</taxon>
        <taxon>Pseudomonadati</taxon>
        <taxon>Pseudomonadota</taxon>
        <taxon>Gammaproteobacteria</taxon>
        <taxon>Enterobacterales</taxon>
        <taxon>Enterobacteriaceae</taxon>
        <taxon>Kosakonia</taxon>
    </lineage>
</organism>
<dbReference type="Proteomes" id="UP000199187">
    <property type="component" value="Unassembled WGS sequence"/>
</dbReference>
<evidence type="ECO:0000313" key="1">
    <source>
        <dbReference type="EMBL" id="SFU21529.1"/>
    </source>
</evidence>
<gene>
    <name evidence="1" type="ORF">SAMN05192562_1204</name>
</gene>
<sequence>MLLTIQEIESQLNNKFSPFQGEMDDLILRKRTKTVDNISVLEKN</sequence>
<evidence type="ECO:0000313" key="2">
    <source>
        <dbReference type="Proteomes" id="UP000199187"/>
    </source>
</evidence>
<dbReference type="EMBL" id="FPAU01000020">
    <property type="protein sequence ID" value="SFU21529.1"/>
    <property type="molecule type" value="Genomic_DNA"/>
</dbReference>
<reference evidence="2" key="1">
    <citation type="submission" date="2016-10" db="EMBL/GenBank/DDBJ databases">
        <authorList>
            <person name="Varghese N."/>
            <person name="Submissions S."/>
        </authorList>
    </citation>
    <scope>NUCLEOTIDE SEQUENCE [LARGE SCALE GENOMIC DNA]</scope>
    <source>
        <strain evidence="2">Ah-143</strain>
    </source>
</reference>